<dbReference type="Pfam" id="PF08282">
    <property type="entry name" value="Hydrolase_3"/>
    <property type="match status" value="1"/>
</dbReference>
<dbReference type="GO" id="GO:0000287">
    <property type="term" value="F:magnesium ion binding"/>
    <property type="evidence" value="ECO:0007669"/>
    <property type="project" value="TreeGrafter"/>
</dbReference>
<dbReference type="InterPro" id="IPR000150">
    <property type="entry name" value="Cof"/>
</dbReference>
<dbReference type="PROSITE" id="PS01229">
    <property type="entry name" value="COF_2"/>
    <property type="match status" value="1"/>
</dbReference>
<dbReference type="Proteomes" id="UP000708148">
    <property type="component" value="Unassembled WGS sequence"/>
</dbReference>
<dbReference type="PANTHER" id="PTHR10000">
    <property type="entry name" value="PHOSPHOSERINE PHOSPHATASE"/>
    <property type="match status" value="1"/>
</dbReference>
<dbReference type="OrthoDB" id="27226at2759"/>
<dbReference type="PROSITE" id="PS01228">
    <property type="entry name" value="COF_1"/>
    <property type="match status" value="1"/>
</dbReference>
<dbReference type="NCBIfam" id="TIGR01484">
    <property type="entry name" value="HAD-SF-IIB"/>
    <property type="match status" value="1"/>
</dbReference>
<protein>
    <submittedName>
        <fullName evidence="1">Uncharacterized protein</fullName>
    </submittedName>
</protein>
<proteinExistence type="predicted"/>
<dbReference type="GO" id="GO:0016791">
    <property type="term" value="F:phosphatase activity"/>
    <property type="evidence" value="ECO:0007669"/>
    <property type="project" value="TreeGrafter"/>
</dbReference>
<dbReference type="InterPro" id="IPR006379">
    <property type="entry name" value="HAD-SF_hydro_IIB"/>
</dbReference>
<evidence type="ECO:0000313" key="1">
    <source>
        <dbReference type="EMBL" id="CAD7695014.1"/>
    </source>
</evidence>
<dbReference type="SFLD" id="SFLDG01140">
    <property type="entry name" value="C2.B:_Phosphomannomutase_and_P"/>
    <property type="match status" value="1"/>
</dbReference>
<dbReference type="SUPFAM" id="SSF56784">
    <property type="entry name" value="HAD-like"/>
    <property type="match status" value="1"/>
</dbReference>
<reference evidence="1" key="1">
    <citation type="submission" date="2020-12" db="EMBL/GenBank/DDBJ databases">
        <authorList>
            <person name="Iha C."/>
        </authorList>
    </citation>
    <scope>NUCLEOTIDE SEQUENCE</scope>
</reference>
<dbReference type="InterPro" id="IPR023214">
    <property type="entry name" value="HAD_sf"/>
</dbReference>
<evidence type="ECO:0000313" key="2">
    <source>
        <dbReference type="Proteomes" id="UP000708148"/>
    </source>
</evidence>
<dbReference type="Gene3D" id="3.40.50.1000">
    <property type="entry name" value="HAD superfamily/HAD-like"/>
    <property type="match status" value="1"/>
</dbReference>
<comment type="caution">
    <text evidence="1">The sequence shown here is derived from an EMBL/GenBank/DDBJ whole genome shotgun (WGS) entry which is preliminary data.</text>
</comment>
<accession>A0A8S1IN37</accession>
<dbReference type="PANTHER" id="PTHR10000:SF8">
    <property type="entry name" value="HAD SUPERFAMILY HYDROLASE-LIKE, TYPE 3"/>
    <property type="match status" value="1"/>
</dbReference>
<dbReference type="GO" id="GO:0005829">
    <property type="term" value="C:cytosol"/>
    <property type="evidence" value="ECO:0007669"/>
    <property type="project" value="TreeGrafter"/>
</dbReference>
<sequence length="322" mass="34185">MKPGVLPLGRTARPIQLVARPGGGGMREAQATVRGVESTEAAVLDSYSAAAIKSVELIASDVDGTLLNSQQELAPQVVEAIEKAADAGVPIVLATGKARGPWVPKVLPRLPVPMPGVFLQGLLVCDADGTVLHEQALEEDLALQCIEFSKRHGLTITAYCGSRILCPATNEHTDRLLFYEEPTPEGVGSLEDWVGKIKIHKMIMLEKQERIVQIRPLAEAELGGRLALTTALPGMLEVLPFGTSKGAGLAWLLAHLGVDAGRVMAVGDGENDVEMLQLAGLGIAMGNAGERTKRVADHIVSTNDEHGVAEAIHRFVLDSNSR</sequence>
<dbReference type="AlphaFoldDB" id="A0A8S1IN37"/>
<dbReference type="EMBL" id="CAJHUC010000291">
    <property type="protein sequence ID" value="CAD7695014.1"/>
    <property type="molecule type" value="Genomic_DNA"/>
</dbReference>
<dbReference type="NCBIfam" id="TIGR00099">
    <property type="entry name" value="Cof-subfamily"/>
    <property type="match status" value="1"/>
</dbReference>
<gene>
    <name evidence="1" type="ORF">OSTQU699_LOCUS375</name>
</gene>
<organism evidence="1 2">
    <name type="scientific">Ostreobium quekettii</name>
    <dbReference type="NCBI Taxonomy" id="121088"/>
    <lineage>
        <taxon>Eukaryota</taxon>
        <taxon>Viridiplantae</taxon>
        <taxon>Chlorophyta</taxon>
        <taxon>core chlorophytes</taxon>
        <taxon>Ulvophyceae</taxon>
        <taxon>TCBD clade</taxon>
        <taxon>Bryopsidales</taxon>
        <taxon>Ostreobineae</taxon>
        <taxon>Ostreobiaceae</taxon>
        <taxon>Ostreobium</taxon>
    </lineage>
</organism>
<dbReference type="CDD" id="cd07516">
    <property type="entry name" value="HAD_Pase"/>
    <property type="match status" value="1"/>
</dbReference>
<keyword evidence="2" id="KW-1185">Reference proteome</keyword>
<dbReference type="SFLD" id="SFLDS00003">
    <property type="entry name" value="Haloacid_Dehalogenase"/>
    <property type="match status" value="1"/>
</dbReference>
<dbReference type="Gene3D" id="3.30.1240.10">
    <property type="match status" value="1"/>
</dbReference>
<dbReference type="InterPro" id="IPR036412">
    <property type="entry name" value="HAD-like_sf"/>
</dbReference>
<name>A0A8S1IN37_9CHLO</name>